<keyword evidence="2" id="KW-0949">S-adenosyl-L-methionine</keyword>
<dbReference type="SFLD" id="SFLDS00029">
    <property type="entry name" value="Radical_SAM"/>
    <property type="match status" value="1"/>
</dbReference>
<dbReference type="GO" id="GO:0003824">
    <property type="term" value="F:catalytic activity"/>
    <property type="evidence" value="ECO:0007669"/>
    <property type="project" value="InterPro"/>
</dbReference>
<dbReference type="PROSITE" id="PS51918">
    <property type="entry name" value="RADICAL_SAM"/>
    <property type="match status" value="1"/>
</dbReference>
<dbReference type="InterPro" id="IPR007197">
    <property type="entry name" value="rSAM"/>
</dbReference>
<keyword evidence="5" id="KW-0411">Iron-sulfur</keyword>
<feature type="non-terminal residue" evidence="7">
    <location>
        <position position="1"/>
    </location>
</feature>
<dbReference type="InterPro" id="IPR058240">
    <property type="entry name" value="rSAM_sf"/>
</dbReference>
<evidence type="ECO:0000256" key="2">
    <source>
        <dbReference type="ARBA" id="ARBA00022691"/>
    </source>
</evidence>
<accession>A0A9D6V5X0</accession>
<dbReference type="Pfam" id="PF04055">
    <property type="entry name" value="Radical_SAM"/>
    <property type="match status" value="1"/>
</dbReference>
<feature type="domain" description="Radical SAM core" evidence="6">
    <location>
        <begin position="28"/>
        <end position="248"/>
    </location>
</feature>
<dbReference type="InterPro" id="IPR013785">
    <property type="entry name" value="Aldolase_TIM"/>
</dbReference>
<dbReference type="PANTHER" id="PTHR43306:SF1">
    <property type="entry name" value="7,8-DIHYDRO-6-HYDROXYMETHYLPTERIN DIMETHYLTRANSFERASE"/>
    <property type="match status" value="1"/>
</dbReference>
<keyword evidence="4" id="KW-0408">Iron</keyword>
<name>A0A9D6V5X0_9BACT</name>
<comment type="caution">
    <text evidence="7">The sequence shown here is derived from an EMBL/GenBank/DDBJ whole genome shotgun (WGS) entry which is preliminary data.</text>
</comment>
<dbReference type="SFLD" id="SFLDG01067">
    <property type="entry name" value="SPASM/twitch_domain_containing"/>
    <property type="match status" value="1"/>
</dbReference>
<dbReference type="SMART" id="SM00729">
    <property type="entry name" value="Elp3"/>
    <property type="match status" value="1"/>
</dbReference>
<dbReference type="Gene3D" id="3.20.20.70">
    <property type="entry name" value="Aldolase class I"/>
    <property type="match status" value="1"/>
</dbReference>
<protein>
    <submittedName>
        <fullName evidence="7">Radical SAM protein</fullName>
    </submittedName>
</protein>
<keyword evidence="3" id="KW-0479">Metal-binding</keyword>
<dbReference type="GO" id="GO:0046872">
    <property type="term" value="F:metal ion binding"/>
    <property type="evidence" value="ECO:0007669"/>
    <property type="project" value="UniProtKB-KW"/>
</dbReference>
<dbReference type="GO" id="GO:0051536">
    <property type="term" value="F:iron-sulfur cluster binding"/>
    <property type="evidence" value="ECO:0007669"/>
    <property type="project" value="UniProtKB-KW"/>
</dbReference>
<gene>
    <name evidence="7" type="ORF">HY912_18350</name>
</gene>
<evidence type="ECO:0000259" key="6">
    <source>
        <dbReference type="PROSITE" id="PS51918"/>
    </source>
</evidence>
<comment type="cofactor">
    <cofactor evidence="1">
        <name>[4Fe-4S] cluster</name>
        <dbReference type="ChEBI" id="CHEBI:49883"/>
    </cofactor>
</comment>
<sequence length="454" mass="50954">WKREISGFQEPSQPACSLDCASCDHQAHTPPSTVSIDVTNLCNQRCPICLAYVDAMGYAYHPPLEYFEKIFKHFVNNDPRPNMCFFGGEPTVHKNFLEIVRMARSYGFQVQLFTNGLKLVDKQYCRELCSMGIQVNFGLDGTRPEIYKALRGDNSLEAKRKALENVVECGVNKLVIISTFAVGVNDSNMREMLDFIHDYRQHVSVWGFVPLTPCWEPGNVALEPTTTECVERVFEGMIPGMEFVSTGLMKFKVLSKFFGKQTLGGSHPNCESATLLISDGERYLPVSSYLKGSLSELLVELRQLDTTLAQKSAEIPSTGFRRMLFDINTFVTLIKALKKNLDMSSIFGGSIFTRVLSAIADLLRGRKIDAILKDRTSFKHVLTLLTIPYEDKGGLEDARLKDCPAVFAYEDVDTGRIRTTAFCSWQTIKDDVCKKIQAHYQGGAAEKTAVDYQK</sequence>
<dbReference type="SUPFAM" id="SSF102114">
    <property type="entry name" value="Radical SAM enzymes"/>
    <property type="match status" value="1"/>
</dbReference>
<evidence type="ECO:0000313" key="7">
    <source>
        <dbReference type="EMBL" id="MBI5251454.1"/>
    </source>
</evidence>
<evidence type="ECO:0000313" key="8">
    <source>
        <dbReference type="Proteomes" id="UP000807825"/>
    </source>
</evidence>
<dbReference type="InterPro" id="IPR034474">
    <property type="entry name" value="Methyltransferase_Class_D"/>
</dbReference>
<organism evidence="7 8">
    <name type="scientific">Desulfomonile tiedjei</name>
    <dbReference type="NCBI Taxonomy" id="2358"/>
    <lineage>
        <taxon>Bacteria</taxon>
        <taxon>Pseudomonadati</taxon>
        <taxon>Thermodesulfobacteriota</taxon>
        <taxon>Desulfomonilia</taxon>
        <taxon>Desulfomonilales</taxon>
        <taxon>Desulfomonilaceae</taxon>
        <taxon>Desulfomonile</taxon>
    </lineage>
</organism>
<dbReference type="PANTHER" id="PTHR43306">
    <property type="entry name" value="7,8-DIHYDRO-6-HYDROXYMETHYLPTERIN DIMETHYLTRANSFERASE"/>
    <property type="match status" value="1"/>
</dbReference>
<evidence type="ECO:0000256" key="5">
    <source>
        <dbReference type="ARBA" id="ARBA00023014"/>
    </source>
</evidence>
<dbReference type="EMBL" id="JACRDE010000481">
    <property type="protein sequence ID" value="MBI5251454.1"/>
    <property type="molecule type" value="Genomic_DNA"/>
</dbReference>
<evidence type="ECO:0000256" key="1">
    <source>
        <dbReference type="ARBA" id="ARBA00001966"/>
    </source>
</evidence>
<reference evidence="7" key="1">
    <citation type="submission" date="2020-07" db="EMBL/GenBank/DDBJ databases">
        <title>Huge and variable diversity of episymbiotic CPR bacteria and DPANN archaea in groundwater ecosystems.</title>
        <authorList>
            <person name="He C.Y."/>
            <person name="Keren R."/>
            <person name="Whittaker M."/>
            <person name="Farag I.F."/>
            <person name="Doudna J."/>
            <person name="Cate J.H.D."/>
            <person name="Banfield J.F."/>
        </authorList>
    </citation>
    <scope>NUCLEOTIDE SEQUENCE</scope>
    <source>
        <strain evidence="7">NC_groundwater_1664_Pr3_B-0.1um_52_9</strain>
    </source>
</reference>
<evidence type="ECO:0000256" key="4">
    <source>
        <dbReference type="ARBA" id="ARBA00023004"/>
    </source>
</evidence>
<dbReference type="AlphaFoldDB" id="A0A9D6V5X0"/>
<dbReference type="CDD" id="cd01335">
    <property type="entry name" value="Radical_SAM"/>
    <property type="match status" value="1"/>
</dbReference>
<evidence type="ECO:0000256" key="3">
    <source>
        <dbReference type="ARBA" id="ARBA00022723"/>
    </source>
</evidence>
<dbReference type="Proteomes" id="UP000807825">
    <property type="component" value="Unassembled WGS sequence"/>
</dbReference>
<proteinExistence type="predicted"/>
<dbReference type="InterPro" id="IPR006638">
    <property type="entry name" value="Elp3/MiaA/NifB-like_rSAM"/>
</dbReference>